<accession>A0A1J1IFF0</accession>
<feature type="transmembrane region" description="Helical" evidence="1">
    <location>
        <begin position="20"/>
        <end position="38"/>
    </location>
</feature>
<protein>
    <submittedName>
        <fullName evidence="2">CLUMA_CG011106, isoform A</fullName>
    </submittedName>
</protein>
<keyword evidence="1" id="KW-0472">Membrane</keyword>
<evidence type="ECO:0000313" key="2">
    <source>
        <dbReference type="EMBL" id="CRK97726.1"/>
    </source>
</evidence>
<name>A0A1J1IFF0_9DIPT</name>
<dbReference type="EMBL" id="CVRI01000047">
    <property type="protein sequence ID" value="CRK97726.1"/>
    <property type="molecule type" value="Genomic_DNA"/>
</dbReference>
<keyword evidence="1" id="KW-1133">Transmembrane helix</keyword>
<dbReference type="Proteomes" id="UP000183832">
    <property type="component" value="Unassembled WGS sequence"/>
</dbReference>
<sequence>MLKTKTSLWICYEEYHRNVSTFTISFICFSFFAARHDYKRNTEMKHSRQLYDCNSCQMIVLKTENNPDELSKVECSNSYRLKACLKILLIVEFSSSSIYFIFELKGKMEGKEGKQEKLFSNYREFNEAEKTINSNMTLA</sequence>
<evidence type="ECO:0000256" key="1">
    <source>
        <dbReference type="SAM" id="Phobius"/>
    </source>
</evidence>
<dbReference type="AlphaFoldDB" id="A0A1J1IFF0"/>
<proteinExistence type="predicted"/>
<gene>
    <name evidence="2" type="ORF">CLUMA_CG011106</name>
</gene>
<reference evidence="2 3" key="1">
    <citation type="submission" date="2015-04" db="EMBL/GenBank/DDBJ databases">
        <authorList>
            <person name="Syromyatnikov M.Y."/>
            <person name="Popov V.N."/>
        </authorList>
    </citation>
    <scope>NUCLEOTIDE SEQUENCE [LARGE SCALE GENOMIC DNA]</scope>
</reference>
<keyword evidence="3" id="KW-1185">Reference proteome</keyword>
<organism evidence="2 3">
    <name type="scientific">Clunio marinus</name>
    <dbReference type="NCBI Taxonomy" id="568069"/>
    <lineage>
        <taxon>Eukaryota</taxon>
        <taxon>Metazoa</taxon>
        <taxon>Ecdysozoa</taxon>
        <taxon>Arthropoda</taxon>
        <taxon>Hexapoda</taxon>
        <taxon>Insecta</taxon>
        <taxon>Pterygota</taxon>
        <taxon>Neoptera</taxon>
        <taxon>Endopterygota</taxon>
        <taxon>Diptera</taxon>
        <taxon>Nematocera</taxon>
        <taxon>Chironomoidea</taxon>
        <taxon>Chironomidae</taxon>
        <taxon>Clunio</taxon>
    </lineage>
</organism>
<keyword evidence="1" id="KW-0812">Transmembrane</keyword>
<evidence type="ECO:0000313" key="3">
    <source>
        <dbReference type="Proteomes" id="UP000183832"/>
    </source>
</evidence>